<dbReference type="RefSeq" id="WP_214418541.1">
    <property type="nucleotide sequence ID" value="NZ_CP075546.1"/>
</dbReference>
<dbReference type="PROSITE" id="PS50110">
    <property type="entry name" value="RESPONSE_REGULATORY"/>
    <property type="match status" value="1"/>
</dbReference>
<dbReference type="Pfam" id="PF13188">
    <property type="entry name" value="PAS_8"/>
    <property type="match status" value="1"/>
</dbReference>
<keyword evidence="3" id="KW-0805">Transcription regulation</keyword>
<dbReference type="AlphaFoldDB" id="A0A8E7EIN6"/>
<dbReference type="InterPro" id="IPR039420">
    <property type="entry name" value="WalR-like"/>
</dbReference>
<dbReference type="SMART" id="SM00448">
    <property type="entry name" value="REC"/>
    <property type="match status" value="1"/>
</dbReference>
<dbReference type="SUPFAM" id="SSF52172">
    <property type="entry name" value="CheY-like"/>
    <property type="match status" value="1"/>
</dbReference>
<gene>
    <name evidence="8" type="ORF">KHC33_10155</name>
</gene>
<dbReference type="InterPro" id="IPR000014">
    <property type="entry name" value="PAS"/>
</dbReference>
<dbReference type="KEGG" id="mrtj:KHC33_10155"/>
<dbReference type="Pfam" id="PF00072">
    <property type="entry name" value="Response_reg"/>
    <property type="match status" value="1"/>
</dbReference>
<organism evidence="8 9">
    <name type="scientific">Methanospirillum purgamenti</name>
    <dbReference type="NCBI Taxonomy" id="2834276"/>
    <lineage>
        <taxon>Archaea</taxon>
        <taxon>Methanobacteriati</taxon>
        <taxon>Methanobacteriota</taxon>
        <taxon>Stenosarchaea group</taxon>
        <taxon>Methanomicrobia</taxon>
        <taxon>Methanomicrobiales</taxon>
        <taxon>Methanospirillaceae</taxon>
        <taxon>Methanospirillum</taxon>
    </lineage>
</organism>
<feature type="domain" description="Response regulatory" evidence="7">
    <location>
        <begin position="5"/>
        <end position="120"/>
    </location>
</feature>
<dbReference type="Proteomes" id="UP000680656">
    <property type="component" value="Chromosome"/>
</dbReference>
<evidence type="ECO:0000256" key="3">
    <source>
        <dbReference type="ARBA" id="ARBA00023015"/>
    </source>
</evidence>
<reference evidence="8 9" key="1">
    <citation type="submission" date="2021-05" db="EMBL/GenBank/DDBJ databases">
        <title>A novel Methanospirillum isolate from a pyrite-forming mixed culture.</title>
        <authorList>
            <person name="Bunk B."/>
            <person name="Sproer C."/>
            <person name="Spring S."/>
            <person name="Pester M."/>
        </authorList>
    </citation>
    <scope>NUCLEOTIDE SEQUENCE [LARGE SCALE GENOMIC DNA]</scope>
    <source>
        <strain evidence="8 9">J.3.6.1-F.2.7.3</strain>
    </source>
</reference>
<keyword evidence="1 6" id="KW-0597">Phosphoprotein</keyword>
<proteinExistence type="predicted"/>
<feature type="modified residue" description="4-aspartylphosphate" evidence="6">
    <location>
        <position position="55"/>
    </location>
</feature>
<keyword evidence="9" id="KW-1185">Reference proteome</keyword>
<accession>A0A8E7EIN6</accession>
<dbReference type="CDD" id="cd00156">
    <property type="entry name" value="REC"/>
    <property type="match status" value="1"/>
</dbReference>
<dbReference type="GO" id="GO:0006355">
    <property type="term" value="P:regulation of DNA-templated transcription"/>
    <property type="evidence" value="ECO:0007669"/>
    <property type="project" value="TreeGrafter"/>
</dbReference>
<evidence type="ECO:0000256" key="5">
    <source>
        <dbReference type="ARBA" id="ARBA00023163"/>
    </source>
</evidence>
<dbReference type="GO" id="GO:0032993">
    <property type="term" value="C:protein-DNA complex"/>
    <property type="evidence" value="ECO:0007669"/>
    <property type="project" value="TreeGrafter"/>
</dbReference>
<dbReference type="InterPro" id="IPR035965">
    <property type="entry name" value="PAS-like_dom_sf"/>
</dbReference>
<evidence type="ECO:0000256" key="6">
    <source>
        <dbReference type="PROSITE-ProRule" id="PRU00169"/>
    </source>
</evidence>
<dbReference type="PANTHER" id="PTHR48111">
    <property type="entry name" value="REGULATOR OF RPOS"/>
    <property type="match status" value="1"/>
</dbReference>
<dbReference type="InterPro" id="IPR001789">
    <property type="entry name" value="Sig_transdc_resp-reg_receiver"/>
</dbReference>
<evidence type="ECO:0000259" key="7">
    <source>
        <dbReference type="PROSITE" id="PS50110"/>
    </source>
</evidence>
<evidence type="ECO:0000313" key="9">
    <source>
        <dbReference type="Proteomes" id="UP000680656"/>
    </source>
</evidence>
<dbReference type="Gene3D" id="3.30.450.20">
    <property type="entry name" value="PAS domain"/>
    <property type="match status" value="2"/>
</dbReference>
<dbReference type="PANTHER" id="PTHR48111:SF1">
    <property type="entry name" value="TWO-COMPONENT RESPONSE REGULATOR ORR33"/>
    <property type="match status" value="1"/>
</dbReference>
<dbReference type="InterPro" id="IPR011006">
    <property type="entry name" value="CheY-like_superfamily"/>
</dbReference>
<dbReference type="Gene3D" id="3.40.50.2300">
    <property type="match status" value="1"/>
</dbReference>
<evidence type="ECO:0000256" key="1">
    <source>
        <dbReference type="ARBA" id="ARBA00022553"/>
    </source>
</evidence>
<keyword evidence="2" id="KW-0902">Two-component regulatory system</keyword>
<keyword evidence="5" id="KW-0804">Transcription</keyword>
<sequence length="371" mass="43583">MTIINILLVDDQEELLDITRIFLEKGGDILVDTCTSAMSAIDMLKGKKYDAIVSDYEMPQMDGIEFLRTIKRQGLEKPFIIFTGRSREDVVIEALNSGADFYLQKGTEPKVQFAELRNMIHQAVMRKRIEEALIQSETNYKTLVECTQDSIYMVDKHGKYLFMNSHHKKRLDINDKRYQDFYYEDLHTESETDHFLTLIRTVIETSKPQHDEYQKGDRWFVRTISPVRNEILGLTIAATVISTEITHTRTLEKTVNTLEEYYRILVESMQDSMYAVDKECRYRFMNSHHQKRLGITGDYIGSWYGDHHDEKATSRFISHIQDVLKNKKPICERYSENNRTFVRTYSPVMDKEHKEIEEIVVISIEPKECEV</sequence>
<evidence type="ECO:0000313" key="8">
    <source>
        <dbReference type="EMBL" id="QVV87721.1"/>
    </source>
</evidence>
<dbReference type="SUPFAM" id="SSF55785">
    <property type="entry name" value="PYP-like sensor domain (PAS domain)"/>
    <property type="match status" value="2"/>
</dbReference>
<name>A0A8E7EIN6_9EURY</name>
<evidence type="ECO:0000256" key="4">
    <source>
        <dbReference type="ARBA" id="ARBA00023125"/>
    </source>
</evidence>
<protein>
    <submittedName>
        <fullName evidence="8">Response regulator</fullName>
    </submittedName>
</protein>
<dbReference type="GO" id="GO:0000156">
    <property type="term" value="F:phosphorelay response regulator activity"/>
    <property type="evidence" value="ECO:0007669"/>
    <property type="project" value="TreeGrafter"/>
</dbReference>
<evidence type="ECO:0000256" key="2">
    <source>
        <dbReference type="ARBA" id="ARBA00023012"/>
    </source>
</evidence>
<dbReference type="GO" id="GO:0000976">
    <property type="term" value="F:transcription cis-regulatory region binding"/>
    <property type="evidence" value="ECO:0007669"/>
    <property type="project" value="TreeGrafter"/>
</dbReference>
<dbReference type="Pfam" id="PF08448">
    <property type="entry name" value="PAS_4"/>
    <property type="match status" value="1"/>
</dbReference>
<dbReference type="GO" id="GO:0005829">
    <property type="term" value="C:cytosol"/>
    <property type="evidence" value="ECO:0007669"/>
    <property type="project" value="TreeGrafter"/>
</dbReference>
<keyword evidence="4" id="KW-0238">DNA-binding</keyword>
<dbReference type="GeneID" id="65097549"/>
<dbReference type="EMBL" id="CP075546">
    <property type="protein sequence ID" value="QVV87721.1"/>
    <property type="molecule type" value="Genomic_DNA"/>
</dbReference>
<dbReference type="InterPro" id="IPR013656">
    <property type="entry name" value="PAS_4"/>
</dbReference>